<evidence type="ECO:0000313" key="2">
    <source>
        <dbReference type="EMBL" id="KND94003.1"/>
    </source>
</evidence>
<keyword evidence="3" id="KW-1185">Reference proteome</keyword>
<sequence length="185" mass="20002">MAPTESDILTHFLLQPAPLTAITTFEQFKALFARPLHASPQLRALFRDLQAQRNAAVDAVAANIVAEAKRGAVMRREVLRARREAERDEADGEAEMERSLFGDESGARRARHSLSSIVPELDGAAGALEAEIKQLVAEEAALLASVRQTVGGLSDLRYGKLANGQLRDEVLDGLDSLQEASKGKS</sequence>
<name>A0A0L0NIY1_TOLOC</name>
<dbReference type="Pfam" id="PF09447">
    <property type="entry name" value="Cnl2_NKP2"/>
    <property type="match status" value="1"/>
</dbReference>
<dbReference type="InterPro" id="IPR018565">
    <property type="entry name" value="Nkp2/Cnl2"/>
</dbReference>
<evidence type="ECO:0008006" key="4">
    <source>
        <dbReference type="Google" id="ProtNLM"/>
    </source>
</evidence>
<dbReference type="GO" id="GO:0007059">
    <property type="term" value="P:chromosome segregation"/>
    <property type="evidence" value="ECO:0007669"/>
    <property type="project" value="TreeGrafter"/>
</dbReference>
<dbReference type="AlphaFoldDB" id="A0A0L0NIY1"/>
<gene>
    <name evidence="2" type="ORF">TOPH_01225</name>
</gene>
<feature type="region of interest" description="Disordered" evidence="1">
    <location>
        <begin position="84"/>
        <end position="105"/>
    </location>
</feature>
<dbReference type="GO" id="GO:0031511">
    <property type="term" value="C:Mis6-Sim4 complex"/>
    <property type="evidence" value="ECO:0007669"/>
    <property type="project" value="TreeGrafter"/>
</dbReference>
<evidence type="ECO:0000256" key="1">
    <source>
        <dbReference type="SAM" id="MobiDB-lite"/>
    </source>
</evidence>
<accession>A0A0L0NIY1</accession>
<evidence type="ECO:0000313" key="3">
    <source>
        <dbReference type="Proteomes" id="UP000036947"/>
    </source>
</evidence>
<dbReference type="Proteomes" id="UP000036947">
    <property type="component" value="Unassembled WGS sequence"/>
</dbReference>
<dbReference type="STRING" id="1163406.A0A0L0NIY1"/>
<protein>
    <recommendedName>
        <fullName evidence="4">Centromere-localized protein 2</fullName>
    </recommendedName>
</protein>
<proteinExistence type="predicted"/>
<comment type="caution">
    <text evidence="2">The sequence shown here is derived from an EMBL/GenBank/DDBJ whole genome shotgun (WGS) entry which is preliminary data.</text>
</comment>
<reference evidence="2 3" key="1">
    <citation type="journal article" date="2015" name="BMC Genomics">
        <title>The genome of the truffle-parasite Tolypocladium ophioglossoides and the evolution of antifungal peptaibiotics.</title>
        <authorList>
            <person name="Quandt C.A."/>
            <person name="Bushley K.E."/>
            <person name="Spatafora J.W."/>
        </authorList>
    </citation>
    <scope>NUCLEOTIDE SEQUENCE [LARGE SCALE GENOMIC DNA]</scope>
    <source>
        <strain evidence="2 3">CBS 100239</strain>
    </source>
</reference>
<dbReference type="PANTHER" id="PTHR28064">
    <property type="entry name" value="INNER KINETOCHORE SUBUNIT NKP2"/>
    <property type="match status" value="1"/>
</dbReference>
<dbReference type="PANTHER" id="PTHR28064:SF1">
    <property type="entry name" value="INNER KINETOCHORE SUBUNIT NKP2"/>
    <property type="match status" value="1"/>
</dbReference>
<dbReference type="EMBL" id="LFRF01000002">
    <property type="protein sequence ID" value="KND94003.1"/>
    <property type="molecule type" value="Genomic_DNA"/>
</dbReference>
<dbReference type="OrthoDB" id="2311687at2759"/>
<organism evidence="2 3">
    <name type="scientific">Tolypocladium ophioglossoides (strain CBS 100239)</name>
    <name type="common">Snaketongue truffleclub</name>
    <name type="synonym">Elaphocordyceps ophioglossoides</name>
    <dbReference type="NCBI Taxonomy" id="1163406"/>
    <lineage>
        <taxon>Eukaryota</taxon>
        <taxon>Fungi</taxon>
        <taxon>Dikarya</taxon>
        <taxon>Ascomycota</taxon>
        <taxon>Pezizomycotina</taxon>
        <taxon>Sordariomycetes</taxon>
        <taxon>Hypocreomycetidae</taxon>
        <taxon>Hypocreales</taxon>
        <taxon>Ophiocordycipitaceae</taxon>
        <taxon>Tolypocladium</taxon>
    </lineage>
</organism>
<feature type="compositionally biased region" description="Basic and acidic residues" evidence="1">
    <location>
        <begin position="95"/>
        <end position="105"/>
    </location>
</feature>